<keyword evidence="3" id="KW-1185">Reference proteome</keyword>
<evidence type="ECO:0008006" key="4">
    <source>
        <dbReference type="Google" id="ProtNLM"/>
    </source>
</evidence>
<comment type="caution">
    <text evidence="2">The sequence shown here is derived from an EMBL/GenBank/DDBJ whole genome shotgun (WGS) entry which is preliminary data.</text>
</comment>
<name>A0A4R8I6C9_9FLAO</name>
<gene>
    <name evidence="2" type="ORF">B0I22_2135</name>
</gene>
<keyword evidence="1" id="KW-0732">Signal</keyword>
<feature type="signal peptide" evidence="1">
    <location>
        <begin position="1"/>
        <end position="18"/>
    </location>
</feature>
<organism evidence="2 3">
    <name type="scientific">Epilithonimonas xixisoli</name>
    <dbReference type="NCBI Taxonomy" id="1476462"/>
    <lineage>
        <taxon>Bacteria</taxon>
        <taxon>Pseudomonadati</taxon>
        <taxon>Bacteroidota</taxon>
        <taxon>Flavobacteriia</taxon>
        <taxon>Flavobacteriales</taxon>
        <taxon>Weeksellaceae</taxon>
        <taxon>Chryseobacterium group</taxon>
        <taxon>Epilithonimonas</taxon>
    </lineage>
</organism>
<evidence type="ECO:0000313" key="3">
    <source>
        <dbReference type="Proteomes" id="UP000295313"/>
    </source>
</evidence>
<proteinExistence type="predicted"/>
<reference evidence="2 3" key="1">
    <citation type="submission" date="2019-03" db="EMBL/GenBank/DDBJ databases">
        <title>Genomic Encyclopedia of Type Strains, Phase III (KMG-III): the genomes of soil and plant-associated and newly described type strains.</title>
        <authorList>
            <person name="Whitman W."/>
        </authorList>
    </citation>
    <scope>NUCLEOTIDE SEQUENCE [LARGE SCALE GENOMIC DNA]</scope>
    <source>
        <strain evidence="2 3">CGMCC 1.12802</strain>
    </source>
</reference>
<dbReference type="RefSeq" id="WP_133944518.1">
    <property type="nucleotide sequence ID" value="NZ_SOEO01000002.1"/>
</dbReference>
<protein>
    <recommendedName>
        <fullName evidence="4">TonB-like protein</fullName>
    </recommendedName>
</protein>
<dbReference type="AlphaFoldDB" id="A0A4R8I6C9"/>
<dbReference type="OrthoDB" id="1248898at2"/>
<accession>A0A4R8I6C9</accession>
<sequence>MKSLLLSFSLLISSLAFAQNSDVEDMMNIDIPMNDASLSSVAYNVRGIYQLKDDNCDPAKFKTLKYPGGAEAYIKELKEKLAQNVNWKTYVINGLFFVKLDINKDGNLAKLEAGPKVANSDQFLNDLKEAAKKVNKTWTPAKCNGNPIDSQAMLKIDFSSMAYDNAFN</sequence>
<dbReference type="EMBL" id="SOEO01000002">
    <property type="protein sequence ID" value="TDX84513.1"/>
    <property type="molecule type" value="Genomic_DNA"/>
</dbReference>
<dbReference type="Gene3D" id="3.30.1150.10">
    <property type="match status" value="1"/>
</dbReference>
<feature type="chain" id="PRO_5020813880" description="TonB-like protein" evidence="1">
    <location>
        <begin position="19"/>
        <end position="168"/>
    </location>
</feature>
<evidence type="ECO:0000256" key="1">
    <source>
        <dbReference type="SAM" id="SignalP"/>
    </source>
</evidence>
<evidence type="ECO:0000313" key="2">
    <source>
        <dbReference type="EMBL" id="TDX84513.1"/>
    </source>
</evidence>
<dbReference type="Proteomes" id="UP000295313">
    <property type="component" value="Unassembled WGS sequence"/>
</dbReference>